<organism evidence="2">
    <name type="scientific">Salmonella phage S144</name>
    <dbReference type="NCBI Taxonomy" id="2759179"/>
    <lineage>
        <taxon>Viruses</taxon>
        <taxon>Duplodnaviria</taxon>
        <taxon>Heunggongvirae</taxon>
        <taxon>Uroviricota</taxon>
        <taxon>Caudoviricetes</taxon>
        <taxon>Loughboroughvirus</taxon>
        <taxon>Loughboroughvirus ZCSE2</taxon>
    </lineage>
</organism>
<proteinExistence type="predicted"/>
<evidence type="ECO:0000256" key="1">
    <source>
        <dbReference type="SAM" id="Phobius"/>
    </source>
</evidence>
<dbReference type="EMBL" id="MT663719">
    <property type="protein sequence ID" value="QMV47896.1"/>
    <property type="molecule type" value="Genomic_DNA"/>
</dbReference>
<keyword evidence="1" id="KW-0812">Transmembrane</keyword>
<keyword evidence="1" id="KW-1133">Transmembrane helix</keyword>
<reference evidence="2" key="1">
    <citation type="journal article" date="2020" name="Int. J. Mol. Sci.">
        <title>Phage S144, A New Polyvalent Phage Infecting Salmonella spp. and Cronobacter sakazakii.</title>
        <authorList>
            <person name="Gambino M."/>
            <person name="Norgaard Sorensen A."/>
            <person name="Ahern S."/>
            <person name="Smyrlis G."/>
            <person name="Gencay Y.E."/>
            <person name="Hendrix H."/>
            <person name="Neve H."/>
            <person name="Noben J.P."/>
            <person name="Lavigne R."/>
            <person name="Brondsted L."/>
        </authorList>
    </citation>
    <scope>NUCLEOTIDE SEQUENCE [LARGE SCALE GENOMIC DNA]</scope>
</reference>
<name>A0A7G5CF60_9CAUD</name>
<accession>A0A7G5CF60</accession>
<protein>
    <submittedName>
        <fullName evidence="2">Uncharacterized protein</fullName>
    </submittedName>
</protein>
<feature type="transmembrane region" description="Helical" evidence="1">
    <location>
        <begin position="6"/>
        <end position="30"/>
    </location>
</feature>
<evidence type="ECO:0000313" key="2">
    <source>
        <dbReference type="EMBL" id="QMV47896.1"/>
    </source>
</evidence>
<dbReference type="Proteomes" id="UP000515366">
    <property type="component" value="Segment"/>
</dbReference>
<keyword evidence="1" id="KW-0472">Membrane</keyword>
<sequence>MIWLDVFIDAIYLTLPMFFLPALLTVRYYAKRAGEKKMRSELQKHGLINPRKLYQ</sequence>